<evidence type="ECO:0000256" key="8">
    <source>
        <dbReference type="PROSITE-ProRule" id="PRU00339"/>
    </source>
</evidence>
<dbReference type="InterPro" id="IPR015955">
    <property type="entry name" value="Lactate_DH/Glyco_Ohase_4_C"/>
</dbReference>
<evidence type="ECO:0000313" key="13">
    <source>
        <dbReference type="Proteomes" id="UP000251561"/>
    </source>
</evidence>
<reference evidence="12 13" key="1">
    <citation type="submission" date="2018-06" db="EMBL/GenBank/DDBJ databases">
        <title>Genome sequencing of Flavobacterium.</title>
        <authorList>
            <person name="Baek M.-G."/>
            <person name="Yi H."/>
        </authorList>
    </citation>
    <scope>NUCLEOTIDE SEQUENCE [LARGE SCALE GENOMIC DNA]</scope>
    <source>
        <strain evidence="12 13">HYN0086</strain>
    </source>
</reference>
<dbReference type="InterPro" id="IPR005467">
    <property type="entry name" value="His_kinase_dom"/>
</dbReference>
<evidence type="ECO:0000256" key="5">
    <source>
        <dbReference type="ARBA" id="ARBA00022741"/>
    </source>
</evidence>
<keyword evidence="6" id="KW-0418">Kinase</keyword>
<dbReference type="GO" id="GO:0004673">
    <property type="term" value="F:protein histidine kinase activity"/>
    <property type="evidence" value="ECO:0007669"/>
    <property type="project" value="UniProtKB-EC"/>
</dbReference>
<evidence type="ECO:0000256" key="4">
    <source>
        <dbReference type="ARBA" id="ARBA00022679"/>
    </source>
</evidence>
<dbReference type="InterPro" id="IPR019734">
    <property type="entry name" value="TPR_rpt"/>
</dbReference>
<dbReference type="PROSITE" id="PS50109">
    <property type="entry name" value="HIS_KIN"/>
    <property type="match status" value="1"/>
</dbReference>
<keyword evidence="9" id="KW-0812">Transmembrane</keyword>
<dbReference type="Pfam" id="PF02518">
    <property type="entry name" value="HATPase_c"/>
    <property type="match status" value="1"/>
</dbReference>
<evidence type="ECO:0000256" key="1">
    <source>
        <dbReference type="ARBA" id="ARBA00000085"/>
    </source>
</evidence>
<dbReference type="InterPro" id="IPR036890">
    <property type="entry name" value="HATPase_C_sf"/>
</dbReference>
<evidence type="ECO:0000256" key="10">
    <source>
        <dbReference type="SAM" id="SignalP"/>
    </source>
</evidence>
<dbReference type="Gene3D" id="3.30.450.20">
    <property type="entry name" value="PAS domain"/>
    <property type="match status" value="1"/>
</dbReference>
<keyword evidence="3" id="KW-0597">Phosphoprotein</keyword>
<comment type="catalytic activity">
    <reaction evidence="1">
        <text>ATP + protein L-histidine = ADP + protein N-phospho-L-histidine.</text>
        <dbReference type="EC" id="2.7.13.3"/>
    </reaction>
</comment>
<dbReference type="Gene3D" id="1.25.40.10">
    <property type="entry name" value="Tetratricopeptide repeat domain"/>
    <property type="match status" value="2"/>
</dbReference>
<keyword evidence="13" id="KW-1185">Reference proteome</keyword>
<feature type="chain" id="PRO_5016956105" description="histidine kinase" evidence="10">
    <location>
        <begin position="35"/>
        <end position="828"/>
    </location>
</feature>
<organism evidence="12 13">
    <name type="scientific">Flavobacterium fluviale</name>
    <dbReference type="NCBI Taxonomy" id="2249356"/>
    <lineage>
        <taxon>Bacteria</taxon>
        <taxon>Pseudomonadati</taxon>
        <taxon>Bacteroidota</taxon>
        <taxon>Flavobacteriia</taxon>
        <taxon>Flavobacteriales</taxon>
        <taxon>Flavobacteriaceae</taxon>
        <taxon>Flavobacterium</taxon>
    </lineage>
</organism>
<evidence type="ECO:0000256" key="6">
    <source>
        <dbReference type="ARBA" id="ARBA00022777"/>
    </source>
</evidence>
<dbReference type="InterPro" id="IPR003594">
    <property type="entry name" value="HATPase_dom"/>
</dbReference>
<evidence type="ECO:0000256" key="7">
    <source>
        <dbReference type="ARBA" id="ARBA00022840"/>
    </source>
</evidence>
<gene>
    <name evidence="12" type="ORF">HYN86_09475</name>
</gene>
<evidence type="ECO:0000256" key="3">
    <source>
        <dbReference type="ARBA" id="ARBA00022553"/>
    </source>
</evidence>
<keyword evidence="7" id="KW-0067">ATP-binding</keyword>
<dbReference type="Proteomes" id="UP000251561">
    <property type="component" value="Chromosome"/>
</dbReference>
<protein>
    <recommendedName>
        <fullName evidence="2">histidine kinase</fullName>
        <ecNumber evidence="2">2.7.13.3</ecNumber>
    </recommendedName>
</protein>
<dbReference type="GO" id="GO:0005524">
    <property type="term" value="F:ATP binding"/>
    <property type="evidence" value="ECO:0007669"/>
    <property type="project" value="UniProtKB-KW"/>
</dbReference>
<feature type="transmembrane region" description="Helical" evidence="9">
    <location>
        <begin position="566"/>
        <end position="586"/>
    </location>
</feature>
<dbReference type="EMBL" id="CP030261">
    <property type="protein sequence ID" value="AXB56814.1"/>
    <property type="molecule type" value="Genomic_DNA"/>
</dbReference>
<dbReference type="SUPFAM" id="SSF48452">
    <property type="entry name" value="TPR-like"/>
    <property type="match status" value="2"/>
</dbReference>
<dbReference type="AlphaFoldDB" id="A0A344LSC2"/>
<keyword evidence="8" id="KW-0802">TPR repeat</keyword>
<dbReference type="InterPro" id="IPR011495">
    <property type="entry name" value="Sig_transdc_His_kin_sub2_dim/P"/>
</dbReference>
<keyword evidence="4" id="KW-0808">Transferase</keyword>
<dbReference type="SUPFAM" id="SSF55874">
    <property type="entry name" value="ATPase domain of HSP90 chaperone/DNA topoisomerase II/histidine kinase"/>
    <property type="match status" value="1"/>
</dbReference>
<dbReference type="OrthoDB" id="9767435at2"/>
<evidence type="ECO:0000259" key="11">
    <source>
        <dbReference type="PROSITE" id="PS50109"/>
    </source>
</evidence>
<dbReference type="PROSITE" id="PS50005">
    <property type="entry name" value="TPR"/>
    <property type="match status" value="1"/>
</dbReference>
<dbReference type="KEGG" id="ffl:HYN86_09475"/>
<dbReference type="SUPFAM" id="SSF56327">
    <property type="entry name" value="LDH C-terminal domain-like"/>
    <property type="match status" value="1"/>
</dbReference>
<dbReference type="PANTHER" id="PTHR41523">
    <property type="entry name" value="TWO-COMPONENT SYSTEM SENSOR PROTEIN"/>
    <property type="match status" value="1"/>
</dbReference>
<feature type="domain" description="Histidine kinase" evidence="11">
    <location>
        <begin position="626"/>
        <end position="823"/>
    </location>
</feature>
<keyword evidence="9" id="KW-0472">Membrane</keyword>
<keyword evidence="10" id="KW-0732">Signal</keyword>
<evidence type="ECO:0000313" key="12">
    <source>
        <dbReference type="EMBL" id="AXB56814.1"/>
    </source>
</evidence>
<evidence type="ECO:0000256" key="2">
    <source>
        <dbReference type="ARBA" id="ARBA00012438"/>
    </source>
</evidence>
<accession>A0A344LSC2</accession>
<dbReference type="Pfam" id="PF07568">
    <property type="entry name" value="HisKA_2"/>
    <property type="match status" value="1"/>
</dbReference>
<dbReference type="SMART" id="SM00387">
    <property type="entry name" value="HATPase_c"/>
    <property type="match status" value="1"/>
</dbReference>
<dbReference type="InterPro" id="IPR011990">
    <property type="entry name" value="TPR-like_helical_dom_sf"/>
</dbReference>
<keyword evidence="5" id="KW-0547">Nucleotide-binding</keyword>
<proteinExistence type="predicted"/>
<name>A0A344LSC2_9FLAO</name>
<feature type="repeat" description="TPR" evidence="8">
    <location>
        <begin position="327"/>
        <end position="360"/>
    </location>
</feature>
<dbReference type="Gene3D" id="3.30.565.10">
    <property type="entry name" value="Histidine kinase-like ATPase, C-terminal domain"/>
    <property type="match status" value="1"/>
</dbReference>
<dbReference type="PANTHER" id="PTHR41523:SF8">
    <property type="entry name" value="ETHYLENE RESPONSE SENSOR PROTEIN"/>
    <property type="match status" value="1"/>
</dbReference>
<evidence type="ECO:0000256" key="9">
    <source>
        <dbReference type="SAM" id="Phobius"/>
    </source>
</evidence>
<dbReference type="GO" id="GO:0016616">
    <property type="term" value="F:oxidoreductase activity, acting on the CH-OH group of donors, NAD or NADP as acceptor"/>
    <property type="evidence" value="ECO:0007669"/>
    <property type="project" value="InterPro"/>
</dbReference>
<sequence>MFHQKPIQKPNIKQIMKRSFAFYLIILITSSSFAQLAPAVAKYDLSKKRLLIQSCSMYLYNANQGAIDLDSAVVVACKAYKLPVSLSYNEGFYDGTKLVGSDLIEKGDINSAKKLLGKSKAEDKIKILLQLGSFYLFKPGTKEEDLKNAKTFIDQAVLVSNQLKIKKWQHESFLLLGKYYYQANNQAEGNKYFTQVISECRKQNDNRGLAEALDAYGTLLFNLDPKKEKILEEAVSLYASLGMEEKRIENYMKITTIYFWGGKVNEAKKRLYQNLVDLRKINFTHQQFAETTITFIELGQHNIPTALYYALKSVKRMEAEKDYTFGDIFYTRLGDVYNTYGHNEEALELYKKSIKIGQKTLDTGTWYKSFLSAVAALSIKKKDEEALAYINTVTADYPPKSIFDKMLLAYARANCYGSLKKYDLAEKYFIEMDSYARQLNAPETFREVTHCYASMAYFYSFINNAQKAKFYADKVFALSKIHKKRYNSEIFQYSLYKIDSLNGNYLGALEHYRNVKKLSDSTSGINKNKQIDELKIDYETASKEQKIKLLNDQDKLQKSELQKSRLLNSVSIWSLVLLLVIIALLFNRYRLKQRNHAKLEIKEREINQKNINLKHLLDEKEWLLKEIHHRVKNNLQTVISLLNSQSAYLENDMALSAIKNSQHRIHSMSLIHQKLYNSENISTINMPNYIKELVEYLRESFSLGQRIRFEVKVDPLELDVAHAVPLGLILNEAITNSIKYAFPEDRTGMIYITLETIGENQYVLTISDNGIGFNTNLSSKKANSFGMSLIKGLTDDLDGKLTMENNNGTILKIEFSQEFPLNQKREVI</sequence>
<keyword evidence="9" id="KW-1133">Transmembrane helix</keyword>
<feature type="signal peptide" evidence="10">
    <location>
        <begin position="1"/>
        <end position="34"/>
    </location>
</feature>
<dbReference type="EC" id="2.7.13.3" evidence="2"/>